<evidence type="ECO:0000313" key="1">
    <source>
        <dbReference type="EMBL" id="UOQ75123.1"/>
    </source>
</evidence>
<dbReference type="Proteomes" id="UP000831796">
    <property type="component" value="Plasmid unnamed1"/>
</dbReference>
<dbReference type="KEGG" id="hcu:MUN79_29045"/>
<geneLocation type="plasmid" evidence="1 2">
    <name>unnamed1</name>
</geneLocation>
<evidence type="ECO:0000313" key="2">
    <source>
        <dbReference type="Proteomes" id="UP000831796"/>
    </source>
</evidence>
<accession>A0A8T9QK27</accession>
<name>A0A8T9QK27_9BACT</name>
<gene>
    <name evidence="1" type="ORF">MUN79_29045</name>
</gene>
<protein>
    <submittedName>
        <fullName evidence="1">T9SS type A sorting domain-containing protein</fullName>
    </submittedName>
</protein>
<keyword evidence="2" id="KW-1185">Reference proteome</keyword>
<dbReference type="AlphaFoldDB" id="A0A8T9QK27"/>
<keyword evidence="1" id="KW-0614">Plasmid</keyword>
<reference evidence="1" key="1">
    <citation type="submission" date="2022-04" db="EMBL/GenBank/DDBJ databases">
        <title>Hymenobacter sp. isolated from the air.</title>
        <authorList>
            <person name="Won M."/>
            <person name="Lee C.-M."/>
            <person name="Woen H.-Y."/>
            <person name="Kwon S.-W."/>
        </authorList>
    </citation>
    <scope>NUCLEOTIDE SEQUENCE</scope>
    <source>
        <strain evidence="1">5116S-3</strain>
        <plasmid evidence="1">unnamed1</plasmid>
    </source>
</reference>
<dbReference type="EMBL" id="CP095047">
    <property type="protein sequence ID" value="UOQ75123.1"/>
    <property type="molecule type" value="Genomic_DNA"/>
</dbReference>
<organism evidence="1 2">
    <name type="scientific">Hymenobacter cellulosilyticus</name>
    <dbReference type="NCBI Taxonomy" id="2932248"/>
    <lineage>
        <taxon>Bacteria</taxon>
        <taxon>Pseudomonadati</taxon>
        <taxon>Bacteroidota</taxon>
        <taxon>Cytophagia</taxon>
        <taxon>Cytophagales</taxon>
        <taxon>Hymenobacteraceae</taxon>
        <taxon>Hymenobacter</taxon>
    </lineage>
</organism>
<proteinExistence type="predicted"/>
<sequence>MGRFTLHLADAAPRTGLRLSLLDATGRTVYAQALAPTSTQVPVVVGPQPAGLYLLRLEGPNGFLATQRLVLQ</sequence>